<dbReference type="AlphaFoldDB" id="A0A6A6YTV8"/>
<feature type="coiled-coil region" evidence="1">
    <location>
        <begin position="210"/>
        <end position="269"/>
    </location>
</feature>
<feature type="compositionally biased region" description="Low complexity" evidence="2">
    <location>
        <begin position="82"/>
        <end position="91"/>
    </location>
</feature>
<feature type="region of interest" description="Disordered" evidence="2">
    <location>
        <begin position="76"/>
        <end position="106"/>
    </location>
</feature>
<gene>
    <name evidence="3 5" type="ORF">BDZ99DRAFT_569466</name>
</gene>
<accession>A0A6A6YTV8</accession>
<dbReference type="Proteomes" id="UP000504636">
    <property type="component" value="Unplaced"/>
</dbReference>
<feature type="compositionally biased region" description="Polar residues" evidence="2">
    <location>
        <begin position="1"/>
        <end position="12"/>
    </location>
</feature>
<reference evidence="5" key="2">
    <citation type="submission" date="2020-04" db="EMBL/GenBank/DDBJ databases">
        <authorList>
            <consortium name="NCBI Genome Project"/>
        </authorList>
    </citation>
    <scope>NUCLEOTIDE SEQUENCE</scope>
    <source>
        <strain evidence="5">CBS 304.34</strain>
    </source>
</reference>
<feature type="region of interest" description="Disordered" evidence="2">
    <location>
        <begin position="663"/>
        <end position="682"/>
    </location>
</feature>
<keyword evidence="4" id="KW-1185">Reference proteome</keyword>
<dbReference type="RefSeq" id="XP_033578369.1">
    <property type="nucleotide sequence ID" value="XM_033727884.1"/>
</dbReference>
<evidence type="ECO:0000313" key="3">
    <source>
        <dbReference type="EMBL" id="KAF2811405.1"/>
    </source>
</evidence>
<feature type="coiled-coil region" evidence="1">
    <location>
        <begin position="499"/>
        <end position="540"/>
    </location>
</feature>
<organism evidence="3">
    <name type="scientific">Mytilinidion resinicola</name>
    <dbReference type="NCBI Taxonomy" id="574789"/>
    <lineage>
        <taxon>Eukaryota</taxon>
        <taxon>Fungi</taxon>
        <taxon>Dikarya</taxon>
        <taxon>Ascomycota</taxon>
        <taxon>Pezizomycotina</taxon>
        <taxon>Dothideomycetes</taxon>
        <taxon>Pleosporomycetidae</taxon>
        <taxon>Mytilinidiales</taxon>
        <taxon>Mytilinidiaceae</taxon>
        <taxon>Mytilinidion</taxon>
    </lineage>
</organism>
<dbReference type="GeneID" id="54468777"/>
<evidence type="ECO:0000256" key="1">
    <source>
        <dbReference type="SAM" id="Coils"/>
    </source>
</evidence>
<feature type="compositionally biased region" description="Basic and acidic residues" evidence="2">
    <location>
        <begin position="666"/>
        <end position="682"/>
    </location>
</feature>
<feature type="region of interest" description="Disordered" evidence="2">
    <location>
        <begin position="1"/>
        <end position="50"/>
    </location>
</feature>
<keyword evidence="1" id="KW-0175">Coiled coil</keyword>
<evidence type="ECO:0000256" key="2">
    <source>
        <dbReference type="SAM" id="MobiDB-lite"/>
    </source>
</evidence>
<reference evidence="3 5" key="1">
    <citation type="journal article" date="2020" name="Stud. Mycol.">
        <title>101 Dothideomycetes genomes: a test case for predicting lifestyles and emergence of pathogens.</title>
        <authorList>
            <person name="Haridas S."/>
            <person name="Albert R."/>
            <person name="Binder M."/>
            <person name="Bloem J."/>
            <person name="Labutti K."/>
            <person name="Salamov A."/>
            <person name="Andreopoulos B."/>
            <person name="Baker S."/>
            <person name="Barry K."/>
            <person name="Bills G."/>
            <person name="Bluhm B."/>
            <person name="Cannon C."/>
            <person name="Castanera R."/>
            <person name="Culley D."/>
            <person name="Daum C."/>
            <person name="Ezra D."/>
            <person name="Gonzalez J."/>
            <person name="Henrissat B."/>
            <person name="Kuo A."/>
            <person name="Liang C."/>
            <person name="Lipzen A."/>
            <person name="Lutzoni F."/>
            <person name="Magnuson J."/>
            <person name="Mondo S."/>
            <person name="Nolan M."/>
            <person name="Ohm R."/>
            <person name="Pangilinan J."/>
            <person name="Park H.-J."/>
            <person name="Ramirez L."/>
            <person name="Alfaro M."/>
            <person name="Sun H."/>
            <person name="Tritt A."/>
            <person name="Yoshinaga Y."/>
            <person name="Zwiers L.-H."/>
            <person name="Turgeon B."/>
            <person name="Goodwin S."/>
            <person name="Spatafora J."/>
            <person name="Crous P."/>
            <person name="Grigoriev I."/>
        </authorList>
    </citation>
    <scope>NUCLEOTIDE SEQUENCE</scope>
    <source>
        <strain evidence="3 5">CBS 304.34</strain>
    </source>
</reference>
<proteinExistence type="predicted"/>
<evidence type="ECO:0000313" key="4">
    <source>
        <dbReference type="Proteomes" id="UP000504636"/>
    </source>
</evidence>
<name>A0A6A6YTV8_9PEZI</name>
<protein>
    <submittedName>
        <fullName evidence="3 5">Uncharacterized protein</fullName>
    </submittedName>
</protein>
<evidence type="ECO:0000313" key="5">
    <source>
        <dbReference type="RefSeq" id="XP_033578369.1"/>
    </source>
</evidence>
<feature type="compositionally biased region" description="Polar residues" evidence="2">
    <location>
        <begin position="32"/>
        <end position="41"/>
    </location>
</feature>
<reference evidence="5" key="3">
    <citation type="submission" date="2025-04" db="UniProtKB">
        <authorList>
            <consortium name="RefSeq"/>
        </authorList>
    </citation>
    <scope>IDENTIFICATION</scope>
    <source>
        <strain evidence="5">CBS 304.34</strain>
    </source>
</reference>
<sequence length="740" mass="84655">MIKSVRQNSQQQDRIKVPSAALPKSPSPPCEATSNGSSLSNRPAKVAPSSTHIATHLAHITSACEGHDSIATKTSISTLQDTPSSTGSTTPPYSPETPCRIKRATSWPTPPTVVTVTESVSSACAKSLGPIHFVLADVHDERISTATAGETSNKTEASVVEAYTVPWTSEGSDTEFSYQEAHIKKLLKQQQVLLFSHGKRHFANILAAKSIRHERELAQKDAEADSLRLEQGDTIKDHRERRRQADAEFAKALAKKEKLIRDLEEHNKKCYDMGYAANSLELDYARDTLVKRDEQLEKKRASTREWKSKHNDVLREKEDLKLQIEAFKKPENSHIIEAYQQSLEVLLESGKRVDEALRQEKEKSEKLNNVIIATQGNIKNYVSQFNINQARIEDLCARSNRDAETIRKLSEDNEALRAKNSGYESWEQDVKPLRLATKSNVAYHIRETEKLSRWIKEAMEDHAESGDDDFDPDFFKEASLIILRLRESIEREHELIEQNSRLADDVRKLQVELAEEKSQTKKYEATLDALEMQETNARKELAWRKPIFEEHRDRFTYYKNQVIELRGEKAASWAENPDMNVAIEAQAEVARLEEGINEMIDKHEPLHHEVKTLTKEKCVETSKYRSEISIARTENVQLKQTVDRLIRRVQVHEPDFSWDNLLESEDAGRREPSPLRDPTYRPLDEAAERTVVRHLGPVESGAPPEVIKKYIPEENWVGDSRNNEMFCLDRAHLEWPEYLY</sequence>
<dbReference type="EMBL" id="MU003698">
    <property type="protein sequence ID" value="KAF2811405.1"/>
    <property type="molecule type" value="Genomic_DNA"/>
</dbReference>